<evidence type="ECO:0000259" key="1">
    <source>
        <dbReference type="Pfam" id="PF05368"/>
    </source>
</evidence>
<dbReference type="PANTHER" id="PTHR43162:SF1">
    <property type="entry name" value="PRESTALK A DIFFERENTIATION PROTEIN A"/>
    <property type="match status" value="1"/>
</dbReference>
<name>A0A8H7PRA0_MORIS</name>
<protein>
    <recommendedName>
        <fullName evidence="1">NmrA-like domain-containing protein</fullName>
    </recommendedName>
</protein>
<dbReference type="InterPro" id="IPR036291">
    <property type="entry name" value="NAD(P)-bd_dom_sf"/>
</dbReference>
<evidence type="ECO:0000313" key="3">
    <source>
        <dbReference type="Proteomes" id="UP000654370"/>
    </source>
</evidence>
<gene>
    <name evidence="2" type="ORF">INT43_001678</name>
</gene>
<sequence>MSKVYILGATGGVGAQVVKELLERQVPTTILVRDPSKAASMFGKQDNLNIVQGDYDNVDNFKTTITGHERLFILVKDVDSMPKIKVTFAKLAYEAGVKQIVDISSISVSGPYRENYIAAAHYFSEDAIYKLPNRGNYVALRPTSFFSNHFFGDNKTVQFKGIITGHQGPDEKLSWISTTDIAHLAVNIMTEPVEKHVDMVYNLTSVSMSGNERAAVISRAIGKEIKYVQVSFEQQYKVMVEFAHMPHYLAFGLLAGNNNGSSVNEGLPLLLNRPAETLEEWITANKSVFGA</sequence>
<reference evidence="2" key="1">
    <citation type="submission" date="2020-12" db="EMBL/GenBank/DDBJ databases">
        <title>Metabolic potential, ecology and presence of endohyphal bacteria is reflected in genomic diversity of Mucoromycotina.</title>
        <authorList>
            <person name="Muszewska A."/>
            <person name="Okrasinska A."/>
            <person name="Steczkiewicz K."/>
            <person name="Drgas O."/>
            <person name="Orlowska M."/>
            <person name="Perlinska-Lenart U."/>
            <person name="Aleksandrzak-Piekarczyk T."/>
            <person name="Szatraj K."/>
            <person name="Zielenkiewicz U."/>
            <person name="Pilsyk S."/>
            <person name="Malc E."/>
            <person name="Mieczkowski P."/>
            <person name="Kruszewska J.S."/>
            <person name="Biernat P."/>
            <person name="Pawlowska J."/>
        </authorList>
    </citation>
    <scope>NUCLEOTIDE SEQUENCE</scope>
    <source>
        <strain evidence="2">WA0000067209</strain>
    </source>
</reference>
<dbReference type="InterPro" id="IPR008030">
    <property type="entry name" value="NmrA-like"/>
</dbReference>
<dbReference type="AlphaFoldDB" id="A0A8H7PRA0"/>
<dbReference type="Proteomes" id="UP000654370">
    <property type="component" value="Unassembled WGS sequence"/>
</dbReference>
<comment type="caution">
    <text evidence="2">The sequence shown here is derived from an EMBL/GenBank/DDBJ whole genome shotgun (WGS) entry which is preliminary data.</text>
</comment>
<feature type="domain" description="NmrA-like" evidence="1">
    <location>
        <begin position="2"/>
        <end position="245"/>
    </location>
</feature>
<evidence type="ECO:0000313" key="2">
    <source>
        <dbReference type="EMBL" id="KAG2178832.1"/>
    </source>
</evidence>
<accession>A0A8H7PRA0</accession>
<organism evidence="2 3">
    <name type="scientific">Mortierella isabellina</name>
    <name type="common">Filamentous fungus</name>
    <name type="synonym">Umbelopsis isabellina</name>
    <dbReference type="NCBI Taxonomy" id="91625"/>
    <lineage>
        <taxon>Eukaryota</taxon>
        <taxon>Fungi</taxon>
        <taxon>Fungi incertae sedis</taxon>
        <taxon>Mucoromycota</taxon>
        <taxon>Mucoromycotina</taxon>
        <taxon>Umbelopsidomycetes</taxon>
        <taxon>Umbelopsidales</taxon>
        <taxon>Umbelopsidaceae</taxon>
        <taxon>Umbelopsis</taxon>
    </lineage>
</organism>
<dbReference type="SUPFAM" id="SSF51735">
    <property type="entry name" value="NAD(P)-binding Rossmann-fold domains"/>
    <property type="match status" value="1"/>
</dbReference>
<dbReference type="Gene3D" id="3.40.50.720">
    <property type="entry name" value="NAD(P)-binding Rossmann-like Domain"/>
    <property type="match status" value="1"/>
</dbReference>
<proteinExistence type="predicted"/>
<dbReference type="InterPro" id="IPR051604">
    <property type="entry name" value="Ergot_Alk_Oxidoreductase"/>
</dbReference>
<keyword evidence="3" id="KW-1185">Reference proteome</keyword>
<dbReference type="EMBL" id="JAEPQZ010000007">
    <property type="protein sequence ID" value="KAG2178832.1"/>
    <property type="molecule type" value="Genomic_DNA"/>
</dbReference>
<dbReference type="PANTHER" id="PTHR43162">
    <property type="match status" value="1"/>
</dbReference>
<dbReference type="Pfam" id="PF05368">
    <property type="entry name" value="NmrA"/>
    <property type="match status" value="1"/>
</dbReference>
<dbReference type="OrthoDB" id="10254221at2759"/>